<protein>
    <recommendedName>
        <fullName evidence="2">SHSP domain-containing protein</fullName>
    </recommendedName>
</protein>
<gene>
    <name evidence="3" type="ORF">METZ01_LOCUS380148</name>
</gene>
<dbReference type="SUPFAM" id="SSF49764">
    <property type="entry name" value="HSP20-like chaperones"/>
    <property type="match status" value="1"/>
</dbReference>
<dbReference type="PROSITE" id="PS01031">
    <property type="entry name" value="SHSP"/>
    <property type="match status" value="1"/>
</dbReference>
<dbReference type="Gene3D" id="2.60.40.790">
    <property type="match status" value="1"/>
</dbReference>
<feature type="domain" description="SHSP" evidence="2">
    <location>
        <begin position="35"/>
        <end position="146"/>
    </location>
</feature>
<dbReference type="InterPro" id="IPR008978">
    <property type="entry name" value="HSP20-like_chaperone"/>
</dbReference>
<dbReference type="InterPro" id="IPR002068">
    <property type="entry name" value="A-crystallin/Hsp20_dom"/>
</dbReference>
<evidence type="ECO:0000256" key="1">
    <source>
        <dbReference type="ARBA" id="ARBA00023016"/>
    </source>
</evidence>
<dbReference type="InterPro" id="IPR037913">
    <property type="entry name" value="ACD_IbpA/B"/>
</dbReference>
<dbReference type="EMBL" id="UINC01140255">
    <property type="protein sequence ID" value="SVD27294.1"/>
    <property type="molecule type" value="Genomic_DNA"/>
</dbReference>
<dbReference type="Pfam" id="PF00011">
    <property type="entry name" value="HSP20"/>
    <property type="match status" value="1"/>
</dbReference>
<evidence type="ECO:0000259" key="2">
    <source>
        <dbReference type="PROSITE" id="PS01031"/>
    </source>
</evidence>
<keyword evidence="1" id="KW-0346">Stress response</keyword>
<dbReference type="AlphaFoldDB" id="A0A382TZ17"/>
<dbReference type="PANTHER" id="PTHR47062">
    <property type="match status" value="1"/>
</dbReference>
<dbReference type="PANTHER" id="PTHR47062:SF1">
    <property type="entry name" value="SMALL HEAT SHOCK PROTEIN IBPA"/>
    <property type="match status" value="1"/>
</dbReference>
<sequence>MTNKALSIFNQLRPVSVGFDSIFDHFERMFDDDFRFPTVNYPPYNIVKTGTYTYNIEVALAGYNKKDISVEYADGVLTIKSIKEEKSDDKKDGVIHKGIAKRYFSKSFTIADDVKIEDAELKDGLLKVYLMKIVPEAKKPKIITVK</sequence>
<proteinExistence type="predicted"/>
<organism evidence="3">
    <name type="scientific">marine metagenome</name>
    <dbReference type="NCBI Taxonomy" id="408172"/>
    <lineage>
        <taxon>unclassified sequences</taxon>
        <taxon>metagenomes</taxon>
        <taxon>ecological metagenomes</taxon>
    </lineage>
</organism>
<evidence type="ECO:0000313" key="3">
    <source>
        <dbReference type="EMBL" id="SVD27294.1"/>
    </source>
</evidence>
<name>A0A382TZ17_9ZZZZ</name>
<reference evidence="3" key="1">
    <citation type="submission" date="2018-05" db="EMBL/GenBank/DDBJ databases">
        <authorList>
            <person name="Lanie J.A."/>
            <person name="Ng W.-L."/>
            <person name="Kazmierczak K.M."/>
            <person name="Andrzejewski T.M."/>
            <person name="Davidsen T.M."/>
            <person name="Wayne K.J."/>
            <person name="Tettelin H."/>
            <person name="Glass J.I."/>
            <person name="Rusch D."/>
            <person name="Podicherti R."/>
            <person name="Tsui H.-C.T."/>
            <person name="Winkler M.E."/>
        </authorList>
    </citation>
    <scope>NUCLEOTIDE SEQUENCE</scope>
</reference>
<dbReference type="CDD" id="cd06470">
    <property type="entry name" value="ACD_IbpA-B_like"/>
    <property type="match status" value="1"/>
</dbReference>
<accession>A0A382TZ17</accession>